<dbReference type="InterPro" id="IPR052936">
    <property type="entry name" value="Jasmonate_Hydroxylase-like"/>
</dbReference>
<protein>
    <submittedName>
        <fullName evidence="2">Antibiotic biosynthesis monooxygenase</fullName>
        <ecNumber evidence="2">1.14.-.-</ecNumber>
    </submittedName>
</protein>
<dbReference type="AlphaFoldDB" id="A0AAU7XFP5"/>
<dbReference type="PROSITE" id="PS51725">
    <property type="entry name" value="ABM"/>
    <property type="match status" value="1"/>
</dbReference>
<dbReference type="EMBL" id="CP158568">
    <property type="protein sequence ID" value="XBY46566.1"/>
    <property type="molecule type" value="Genomic_DNA"/>
</dbReference>
<evidence type="ECO:0000259" key="1">
    <source>
        <dbReference type="PROSITE" id="PS51725"/>
    </source>
</evidence>
<dbReference type="RefSeq" id="WP_407051659.1">
    <property type="nucleotide sequence ID" value="NZ_CP158568.1"/>
</dbReference>
<dbReference type="InterPro" id="IPR007138">
    <property type="entry name" value="ABM_dom"/>
</dbReference>
<dbReference type="KEGG" id="mflg:ABS361_10335"/>
<keyword evidence="2" id="KW-0560">Oxidoreductase</keyword>
<dbReference type="InterPro" id="IPR011008">
    <property type="entry name" value="Dimeric_a/b-barrel"/>
</dbReference>
<dbReference type="PANTHER" id="PTHR37811:SF2">
    <property type="entry name" value="ABM DOMAIN-CONTAINING PROTEIN"/>
    <property type="match status" value="1"/>
</dbReference>
<dbReference type="EC" id="1.14.-.-" evidence="2"/>
<dbReference type="PANTHER" id="PTHR37811">
    <property type="entry name" value="BLL5343 PROTEIN"/>
    <property type="match status" value="1"/>
</dbReference>
<dbReference type="GO" id="GO:0004497">
    <property type="term" value="F:monooxygenase activity"/>
    <property type="evidence" value="ECO:0007669"/>
    <property type="project" value="UniProtKB-KW"/>
</dbReference>
<keyword evidence="2" id="KW-0503">Monooxygenase</keyword>
<accession>A0AAU7XFP5</accession>
<dbReference type="Gene3D" id="3.30.70.100">
    <property type="match status" value="1"/>
</dbReference>
<evidence type="ECO:0000313" key="2">
    <source>
        <dbReference type="EMBL" id="XBY46566.1"/>
    </source>
</evidence>
<dbReference type="SUPFAM" id="SSF54909">
    <property type="entry name" value="Dimeric alpha+beta barrel"/>
    <property type="match status" value="1"/>
</dbReference>
<feature type="domain" description="ABM" evidence="1">
    <location>
        <begin position="2"/>
        <end position="90"/>
    </location>
</feature>
<gene>
    <name evidence="2" type="ORF">ABS361_10335</name>
</gene>
<organism evidence="2">
    <name type="scientific">Methyloraptor flagellatus</name>
    <dbReference type="NCBI Taxonomy" id="3162530"/>
    <lineage>
        <taxon>Bacteria</taxon>
        <taxon>Pseudomonadati</taxon>
        <taxon>Pseudomonadota</taxon>
        <taxon>Alphaproteobacteria</taxon>
        <taxon>Hyphomicrobiales</taxon>
        <taxon>Ancalomicrobiaceae</taxon>
        <taxon>Methyloraptor</taxon>
    </lineage>
</organism>
<reference evidence="2" key="1">
    <citation type="submission" date="2024-06" db="EMBL/GenBank/DDBJ databases">
        <title>Methylostella associata gen. nov., sp. nov., a novel Ancalomicrobiaceae-affiliated facultatively methylotrophic bacteria that feed on methanotrophs of the genus Methylococcus.</title>
        <authorList>
            <person name="Saltykova V."/>
            <person name="Danilova O.V."/>
            <person name="Oshkin I.Y."/>
            <person name="Belova S.E."/>
            <person name="Pimenov N.V."/>
            <person name="Dedysh S.N."/>
        </authorList>
    </citation>
    <scope>NUCLEOTIDE SEQUENCE</scope>
    <source>
        <strain evidence="2">S20</strain>
    </source>
</reference>
<sequence>MIAVIFEVRPHPDRIEEYLARAAELRPIVEALDGFVSVERFRSITDPGKILSVSFFRDEAALDEWRRTAAHREAQAAGRGGIFEGYRLRIAEVIRDYGMDDRAQAPRDSVAAHG</sequence>
<name>A0AAU7XFP5_9HYPH</name>
<dbReference type="Pfam" id="PF03992">
    <property type="entry name" value="ABM"/>
    <property type="match status" value="1"/>
</dbReference>
<proteinExistence type="predicted"/>